<dbReference type="OrthoDB" id="7295497at2759"/>
<comment type="caution">
    <text evidence="4">The sequence shown here is derived from an EMBL/GenBank/DDBJ whole genome shotgun (WGS) entry which is preliminary data.</text>
</comment>
<evidence type="ECO:0000256" key="1">
    <source>
        <dbReference type="PROSITE-ProRule" id="PRU00042"/>
    </source>
</evidence>
<feature type="compositionally biased region" description="Polar residues" evidence="2">
    <location>
        <begin position="348"/>
        <end position="366"/>
    </location>
</feature>
<feature type="region of interest" description="Disordered" evidence="2">
    <location>
        <begin position="344"/>
        <end position="374"/>
    </location>
</feature>
<dbReference type="EMBL" id="LMYN01000016">
    <property type="protein sequence ID" value="KSA02982.1"/>
    <property type="molecule type" value="Genomic_DNA"/>
</dbReference>
<dbReference type="GO" id="GO:0008270">
    <property type="term" value="F:zinc ion binding"/>
    <property type="evidence" value="ECO:0007669"/>
    <property type="project" value="UniProtKB-KW"/>
</dbReference>
<gene>
    <name evidence="4" type="ORF">AC631_01237</name>
</gene>
<feature type="region of interest" description="Disordered" evidence="2">
    <location>
        <begin position="26"/>
        <end position="62"/>
    </location>
</feature>
<feature type="compositionally biased region" description="Low complexity" evidence="2">
    <location>
        <begin position="48"/>
        <end position="62"/>
    </location>
</feature>
<evidence type="ECO:0000259" key="3">
    <source>
        <dbReference type="PROSITE" id="PS50157"/>
    </source>
</evidence>
<dbReference type="GeneID" id="26838246"/>
<keyword evidence="5" id="KW-1185">Reference proteome</keyword>
<keyword evidence="1" id="KW-0863">Zinc-finger</keyword>
<name>A0A0V1Q3P7_9ASCO</name>
<keyword evidence="1" id="KW-0479">Metal-binding</keyword>
<dbReference type="AlphaFoldDB" id="A0A0V1Q3P7"/>
<keyword evidence="1" id="KW-0862">Zinc</keyword>
<evidence type="ECO:0000313" key="4">
    <source>
        <dbReference type="EMBL" id="KSA02982.1"/>
    </source>
</evidence>
<evidence type="ECO:0000313" key="5">
    <source>
        <dbReference type="Proteomes" id="UP000054251"/>
    </source>
</evidence>
<accession>A0A0V1Q3P7</accession>
<dbReference type="Proteomes" id="UP000054251">
    <property type="component" value="Unassembled WGS sequence"/>
</dbReference>
<feature type="domain" description="C2H2-type" evidence="3">
    <location>
        <begin position="390"/>
        <end position="426"/>
    </location>
</feature>
<dbReference type="InterPro" id="IPR013087">
    <property type="entry name" value="Znf_C2H2_type"/>
</dbReference>
<organism evidence="4 5">
    <name type="scientific">Debaryomyces fabryi</name>
    <dbReference type="NCBI Taxonomy" id="58627"/>
    <lineage>
        <taxon>Eukaryota</taxon>
        <taxon>Fungi</taxon>
        <taxon>Dikarya</taxon>
        <taxon>Ascomycota</taxon>
        <taxon>Saccharomycotina</taxon>
        <taxon>Pichiomycetes</taxon>
        <taxon>Debaryomycetaceae</taxon>
        <taxon>Debaryomyces</taxon>
    </lineage>
</organism>
<reference evidence="4 5" key="1">
    <citation type="submission" date="2015-11" db="EMBL/GenBank/DDBJ databases">
        <title>The genome of Debaryomyces fabryi.</title>
        <authorList>
            <person name="Tafer H."/>
            <person name="Lopandic K."/>
        </authorList>
    </citation>
    <scope>NUCLEOTIDE SEQUENCE [LARGE SCALE GENOMIC DNA]</scope>
    <source>
        <strain evidence="4 5">CBS 789</strain>
    </source>
</reference>
<protein>
    <recommendedName>
        <fullName evidence="3">C2H2-type domain-containing protein</fullName>
    </recommendedName>
</protein>
<dbReference type="Gene3D" id="3.30.160.60">
    <property type="entry name" value="Classic Zinc Finger"/>
    <property type="match status" value="1"/>
</dbReference>
<proteinExistence type="predicted"/>
<evidence type="ECO:0000256" key="2">
    <source>
        <dbReference type="SAM" id="MobiDB-lite"/>
    </source>
</evidence>
<dbReference type="RefSeq" id="XP_015469084.1">
    <property type="nucleotide sequence ID" value="XM_015610067.1"/>
</dbReference>
<sequence length="486" mass="54134">MTSLIIPRMKKTISDIMDDELYEVPESPIQGQGGRSDSPKPYLKRTVSNAGNNGNSIAGSQMYGNMNGSGNNLSSLLNIPDTFIDQYNRLNSTANNGAGTGNGTGVGTGGEDYTMVPQAYNDEWYGGGNDVNPFTDYGNPDSLSTQQQMHSFIQPQDLTRRRRITTLDDETMPHQKPLKDEDQFLYNPDIQPSQLITNKNFLNEDYLYSDSLFIPNQAEGAANGISMGDYENNFMDGFDEDVEEELSDDDDDNYFYDDFDDSTNHTHNEYFGNNTNASTPKTDIMGGYIDDFGVNSIPEHDDDDMMIDDVNMEPSSEHIIEQLDDDRPLQNSVESSVEPYSELYNEASGDSSNDSTAEPYTDPSSPSEHHDNKHDIHKTAAEISANNPNHQCDLINPSTGQPCNKQFSRPYDLIRHQETIHATKKKIFRCVICEGRLNGGAGNGKLKTFSRGDALSRHIKVKHGLVGKDALDLINEAKENVEYIYV</sequence>
<dbReference type="PROSITE" id="PS50157">
    <property type="entry name" value="ZINC_FINGER_C2H2_2"/>
    <property type="match status" value="1"/>
</dbReference>